<dbReference type="CDD" id="cd06558">
    <property type="entry name" value="crotonase-like"/>
    <property type="match status" value="1"/>
</dbReference>
<dbReference type="PANTHER" id="PTHR11941">
    <property type="entry name" value="ENOYL-COA HYDRATASE-RELATED"/>
    <property type="match status" value="1"/>
</dbReference>
<dbReference type="EMBL" id="AUZY01010780">
    <property type="protein sequence ID" value="EQD37175.1"/>
    <property type="molecule type" value="Genomic_DNA"/>
</dbReference>
<dbReference type="Gene3D" id="1.10.1040.10">
    <property type="entry name" value="N-(1-d-carboxylethyl)-l-norvaline Dehydrogenase, domain 2"/>
    <property type="match status" value="1"/>
</dbReference>
<accession>T1A5Q4</accession>
<protein>
    <submittedName>
        <fullName evidence="1">3-hydroxyacyl-CoA dehydrogenase</fullName>
    </submittedName>
</protein>
<name>T1A5Q4_9ZZZZ</name>
<dbReference type="InterPro" id="IPR013328">
    <property type="entry name" value="6PGD_dom2"/>
</dbReference>
<organism evidence="1">
    <name type="scientific">mine drainage metagenome</name>
    <dbReference type="NCBI Taxonomy" id="410659"/>
    <lineage>
        <taxon>unclassified sequences</taxon>
        <taxon>metagenomes</taxon>
        <taxon>ecological metagenomes</taxon>
    </lineage>
</organism>
<dbReference type="Gene3D" id="3.90.226.10">
    <property type="entry name" value="2-enoyl-CoA Hydratase, Chain A, domain 1"/>
    <property type="match status" value="1"/>
</dbReference>
<dbReference type="GO" id="GO:0003824">
    <property type="term" value="F:catalytic activity"/>
    <property type="evidence" value="ECO:0007669"/>
    <property type="project" value="UniProtKB-ARBA"/>
</dbReference>
<sequence length="170" mass="18597">MNRPFGPISVAQGLTNAEIKKKLEDLSSKFETSIFAPAKSISEGKLKEVISGKFQAKESQKAEPTSQKTQEEGAVVMEKVDKVAIVQLNNGRLNLLNGAVIDDLEKILHELKDDRDVKVVVITGKGTIFSAGAELSQFFSGGIDFMEASRHGQSVFRMLSEMKKITIAEI</sequence>
<reference evidence="1" key="2">
    <citation type="journal article" date="2014" name="ISME J.">
        <title>Microbial stratification in low pH oxic and suboxic macroscopic growths along an acid mine drainage.</title>
        <authorList>
            <person name="Mendez-Garcia C."/>
            <person name="Mesa V."/>
            <person name="Sprenger R.R."/>
            <person name="Richter M."/>
            <person name="Diez M.S."/>
            <person name="Solano J."/>
            <person name="Bargiela R."/>
            <person name="Golyshina O.V."/>
            <person name="Manteca A."/>
            <person name="Ramos J.L."/>
            <person name="Gallego J.R."/>
            <person name="Llorente I."/>
            <person name="Martins Dos Santos V.A."/>
            <person name="Jensen O.N."/>
            <person name="Pelaez A.I."/>
            <person name="Sanchez J."/>
            <person name="Ferrer M."/>
        </authorList>
    </citation>
    <scope>NUCLEOTIDE SEQUENCE</scope>
</reference>
<evidence type="ECO:0000313" key="1">
    <source>
        <dbReference type="EMBL" id="EQD37175.1"/>
    </source>
</evidence>
<feature type="non-terminal residue" evidence="1">
    <location>
        <position position="170"/>
    </location>
</feature>
<dbReference type="InterPro" id="IPR001753">
    <property type="entry name" value="Enoyl-CoA_hydra/iso"/>
</dbReference>
<dbReference type="PANTHER" id="PTHR11941:SF54">
    <property type="entry name" value="ENOYL-COA HYDRATASE, MITOCHONDRIAL"/>
    <property type="match status" value="1"/>
</dbReference>
<dbReference type="InterPro" id="IPR029045">
    <property type="entry name" value="ClpP/crotonase-like_dom_sf"/>
</dbReference>
<proteinExistence type="predicted"/>
<reference evidence="1" key="1">
    <citation type="submission" date="2013-08" db="EMBL/GenBank/DDBJ databases">
        <authorList>
            <person name="Mendez C."/>
            <person name="Richter M."/>
            <person name="Ferrer M."/>
            <person name="Sanchez J."/>
        </authorList>
    </citation>
    <scope>NUCLEOTIDE SEQUENCE</scope>
</reference>
<comment type="caution">
    <text evidence="1">The sequence shown here is derived from an EMBL/GenBank/DDBJ whole genome shotgun (WGS) entry which is preliminary data.</text>
</comment>
<dbReference type="GO" id="GO:0006635">
    <property type="term" value="P:fatty acid beta-oxidation"/>
    <property type="evidence" value="ECO:0007669"/>
    <property type="project" value="TreeGrafter"/>
</dbReference>
<dbReference type="SUPFAM" id="SSF52096">
    <property type="entry name" value="ClpP/crotonase"/>
    <property type="match status" value="1"/>
</dbReference>
<dbReference type="AlphaFoldDB" id="T1A5Q4"/>
<dbReference type="Pfam" id="PF00378">
    <property type="entry name" value="ECH_1"/>
    <property type="match status" value="1"/>
</dbReference>
<gene>
    <name evidence="1" type="ORF">B1B_16216</name>
</gene>